<reference evidence="4 5" key="1">
    <citation type="submission" date="2018-02" db="EMBL/GenBank/DDBJ databases">
        <title>The draft genome of Sphingobacterium sp. 5JN-11.</title>
        <authorList>
            <person name="Liu L."/>
            <person name="Li L."/>
            <person name="Liang L."/>
            <person name="Zhang X."/>
            <person name="Wang T."/>
        </authorList>
    </citation>
    <scope>NUCLEOTIDE SEQUENCE [LARGE SCALE GENOMIC DNA]</scope>
    <source>
        <strain evidence="4 5">5JN-11</strain>
    </source>
</reference>
<dbReference type="PRINTS" id="PR00111">
    <property type="entry name" value="ABHYDROLASE"/>
</dbReference>
<dbReference type="InterPro" id="IPR029058">
    <property type="entry name" value="AB_hydrolase_fold"/>
</dbReference>
<dbReference type="InterPro" id="IPR050300">
    <property type="entry name" value="GDXG_lipolytic_enzyme"/>
</dbReference>
<evidence type="ECO:0000256" key="2">
    <source>
        <dbReference type="SAM" id="SignalP"/>
    </source>
</evidence>
<evidence type="ECO:0000256" key="1">
    <source>
        <dbReference type="ARBA" id="ARBA00022801"/>
    </source>
</evidence>
<keyword evidence="5" id="KW-1185">Reference proteome</keyword>
<evidence type="ECO:0000259" key="3">
    <source>
        <dbReference type="Pfam" id="PF20434"/>
    </source>
</evidence>
<accession>A0A2S9J7G4</accession>
<protein>
    <submittedName>
        <fullName evidence="4">Alpha/beta hydrolase</fullName>
    </submittedName>
</protein>
<feature type="signal peptide" evidence="2">
    <location>
        <begin position="1"/>
        <end position="21"/>
    </location>
</feature>
<dbReference type="AlphaFoldDB" id="A0A2S9J7G4"/>
<evidence type="ECO:0000313" key="5">
    <source>
        <dbReference type="Proteomes" id="UP000239711"/>
    </source>
</evidence>
<evidence type="ECO:0000313" key="4">
    <source>
        <dbReference type="EMBL" id="PRD48687.1"/>
    </source>
</evidence>
<sequence>MRFISILFLLIVSMLGSGVSAQTSGTLTDVVYKTSQAGKPLSLDIFLPDPTPVSERAPVVIIIHGGAWVAGNRTLETLYYMRTLRKALNDAGVAVVSIDYTLLDKEIHFPDPVIDCKDAIRWVRAQADKYNFDSNRIGLWGGSAGGHLAMLAAYSDDAKWLGDESLVNFSAKVTCVVDNFGPTDLNTLLRTDAGKLTVFFYKTFASKLLPLRQKVIYALTGYTLEENKDEVLEIAKEYSPLYYVDSTAAPTLILHGTKDRIVPIEQSKKLAKALSKFGIYHNLIKVKNGDHGFNNISEQEIDKIVAETVIFYSEHLQ</sequence>
<dbReference type="OrthoDB" id="9777975at2"/>
<keyword evidence="1 4" id="KW-0378">Hydrolase</keyword>
<dbReference type="Gene3D" id="3.40.50.1820">
    <property type="entry name" value="alpha/beta hydrolase"/>
    <property type="match status" value="1"/>
</dbReference>
<name>A0A2S9J7G4_9SPHI</name>
<dbReference type="PANTHER" id="PTHR48081:SF13">
    <property type="entry name" value="ALPHA_BETA HYDROLASE"/>
    <property type="match status" value="1"/>
</dbReference>
<feature type="chain" id="PRO_5015723284" evidence="2">
    <location>
        <begin position="22"/>
        <end position="317"/>
    </location>
</feature>
<proteinExistence type="predicted"/>
<dbReference type="PANTHER" id="PTHR48081">
    <property type="entry name" value="AB HYDROLASE SUPERFAMILY PROTEIN C4A8.06C"/>
    <property type="match status" value="1"/>
</dbReference>
<dbReference type="GO" id="GO:0016787">
    <property type="term" value="F:hydrolase activity"/>
    <property type="evidence" value="ECO:0007669"/>
    <property type="project" value="UniProtKB-KW"/>
</dbReference>
<keyword evidence="2" id="KW-0732">Signal</keyword>
<dbReference type="InterPro" id="IPR049492">
    <property type="entry name" value="BD-FAE-like_dom"/>
</dbReference>
<comment type="caution">
    <text evidence="4">The sequence shown here is derived from an EMBL/GenBank/DDBJ whole genome shotgun (WGS) entry which is preliminary data.</text>
</comment>
<dbReference type="SUPFAM" id="SSF53474">
    <property type="entry name" value="alpha/beta-Hydrolases"/>
    <property type="match status" value="1"/>
</dbReference>
<dbReference type="EMBL" id="PVBQ01000003">
    <property type="protein sequence ID" value="PRD48687.1"/>
    <property type="molecule type" value="Genomic_DNA"/>
</dbReference>
<dbReference type="RefSeq" id="WP_105716007.1">
    <property type="nucleotide sequence ID" value="NZ_PVBQ01000003.1"/>
</dbReference>
<gene>
    <name evidence="4" type="ORF">C5745_05705</name>
</gene>
<dbReference type="Proteomes" id="UP000239711">
    <property type="component" value="Unassembled WGS sequence"/>
</dbReference>
<organism evidence="4 5">
    <name type="scientific">Sphingobacterium haloxyli</name>
    <dbReference type="NCBI Taxonomy" id="2100533"/>
    <lineage>
        <taxon>Bacteria</taxon>
        <taxon>Pseudomonadati</taxon>
        <taxon>Bacteroidota</taxon>
        <taxon>Sphingobacteriia</taxon>
        <taxon>Sphingobacteriales</taxon>
        <taxon>Sphingobacteriaceae</taxon>
        <taxon>Sphingobacterium</taxon>
    </lineage>
</organism>
<dbReference type="Pfam" id="PF20434">
    <property type="entry name" value="BD-FAE"/>
    <property type="match status" value="1"/>
</dbReference>
<feature type="domain" description="BD-FAE-like" evidence="3">
    <location>
        <begin position="43"/>
        <end position="274"/>
    </location>
</feature>
<dbReference type="InterPro" id="IPR000073">
    <property type="entry name" value="AB_hydrolase_1"/>
</dbReference>